<evidence type="ECO:0000256" key="1">
    <source>
        <dbReference type="ARBA" id="ARBA00006445"/>
    </source>
</evidence>
<keyword evidence="4" id="KW-0677">Repeat</keyword>
<sequence>MATAAIYTPVKSHTGIFSTRTAGGRIPLTPSPRSCAANNITSPFTPSPSLPPRVRHNDPDWHVEKTKKKCTSLSESLSAAFTSLKVSVKSRESITTHSPKVSSSPKSDITKKTFLPARLEQTVSEWTLNSSAAPIKKNIRREVGKKTLRMNGDRFIPNRSASSPTAAAKAQRIVTSRPRSSRLVSANSVLQGGVFSHDDNISAASLADDDDDFRYAPNADLLTFQSSIADACGLNLNTRILEFKPKAPEPLKPTDTRAQYNRPLRPARSTRRRIPTAPDRVLDAPGLLDDYYLNLLDWSSRNMVVIGLETQVYIWNGDTGSSSSLMETAMDTYISSVKWSADGGFVAIGTGNGDVELWDIEDQTKVRTMRGHESRVGVMSWNQAILSTGAQSGSIFNHDVRISDHKIAELNGHTSELCGLEWRADGAQLASGGNDNLVNIWDTRLLTAPRWTKTNHNAAVKALSWCPWQSNLLATGGGNHDGCIHFWNSTTGARVNSIDTGSQVTSLKWSTNYREIVSCHGMPDNQLTIWKYPSLTRIIDIPAHETRILHSALSPDGQTLATCASDENLKFWKLFEKQTTPSEYARGFSRGRSSMIR</sequence>
<dbReference type="EMBL" id="JBBBZM010000147">
    <property type="protein sequence ID" value="KAL0632864.1"/>
    <property type="molecule type" value="Genomic_DNA"/>
</dbReference>
<dbReference type="PANTHER" id="PTHR19918:SF8">
    <property type="entry name" value="FI02843P"/>
    <property type="match status" value="1"/>
</dbReference>
<dbReference type="InterPro" id="IPR036322">
    <property type="entry name" value="WD40_repeat_dom_sf"/>
</dbReference>
<proteinExistence type="inferred from homology"/>
<dbReference type="InterPro" id="IPR015943">
    <property type="entry name" value="WD40/YVTN_repeat-like_dom_sf"/>
</dbReference>
<dbReference type="SUPFAM" id="SSF50978">
    <property type="entry name" value="WD40 repeat-like"/>
    <property type="match status" value="1"/>
</dbReference>
<keyword evidence="3" id="KW-0132">Cell division</keyword>
<comment type="caution">
    <text evidence="9">The sequence shown here is derived from an EMBL/GenBank/DDBJ whole genome shotgun (WGS) entry which is preliminary data.</text>
</comment>
<feature type="repeat" description="WD" evidence="7">
    <location>
        <begin position="541"/>
        <end position="582"/>
    </location>
</feature>
<organism evidence="9 10">
    <name type="scientific">Discina gigas</name>
    <dbReference type="NCBI Taxonomy" id="1032678"/>
    <lineage>
        <taxon>Eukaryota</taxon>
        <taxon>Fungi</taxon>
        <taxon>Dikarya</taxon>
        <taxon>Ascomycota</taxon>
        <taxon>Pezizomycotina</taxon>
        <taxon>Pezizomycetes</taxon>
        <taxon>Pezizales</taxon>
        <taxon>Discinaceae</taxon>
        <taxon>Discina</taxon>
    </lineage>
</organism>
<evidence type="ECO:0000256" key="4">
    <source>
        <dbReference type="ARBA" id="ARBA00022737"/>
    </source>
</evidence>
<evidence type="ECO:0000313" key="10">
    <source>
        <dbReference type="Proteomes" id="UP001447188"/>
    </source>
</evidence>
<evidence type="ECO:0000313" key="9">
    <source>
        <dbReference type="EMBL" id="KAL0632864.1"/>
    </source>
</evidence>
<evidence type="ECO:0000259" key="8">
    <source>
        <dbReference type="Pfam" id="PF24807"/>
    </source>
</evidence>
<feature type="domain" description="CDC20/Fizzy WD40" evidence="8">
    <location>
        <begin position="282"/>
        <end position="572"/>
    </location>
</feature>
<feature type="repeat" description="WD" evidence="7">
    <location>
        <begin position="327"/>
        <end position="368"/>
    </location>
</feature>
<dbReference type="Proteomes" id="UP001447188">
    <property type="component" value="Unassembled WGS sequence"/>
</dbReference>
<dbReference type="PROSITE" id="PS00678">
    <property type="entry name" value="WD_REPEATS_1"/>
    <property type="match status" value="2"/>
</dbReference>
<dbReference type="InterPro" id="IPR001680">
    <property type="entry name" value="WD40_rpt"/>
</dbReference>
<dbReference type="InterPro" id="IPR056150">
    <property type="entry name" value="WD40_CDC20-Fz"/>
</dbReference>
<dbReference type="PANTHER" id="PTHR19918">
    <property type="entry name" value="CELL DIVISION CYCLE 20 CDC20 FIZZY -RELATED"/>
    <property type="match status" value="1"/>
</dbReference>
<keyword evidence="5" id="KW-0498">Mitosis</keyword>
<feature type="repeat" description="WD" evidence="7">
    <location>
        <begin position="410"/>
        <end position="444"/>
    </location>
</feature>
<dbReference type="PROSITE" id="PS50294">
    <property type="entry name" value="WD_REPEATS_REGION"/>
    <property type="match status" value="2"/>
</dbReference>
<evidence type="ECO:0000256" key="7">
    <source>
        <dbReference type="PROSITE-ProRule" id="PRU00221"/>
    </source>
</evidence>
<comment type="similarity">
    <text evidence="1">Belongs to the WD repeat CDC20/Fizzy family.</text>
</comment>
<dbReference type="Gene3D" id="2.130.10.10">
    <property type="entry name" value="YVTN repeat-like/Quinoprotein amine dehydrogenase"/>
    <property type="match status" value="1"/>
</dbReference>
<dbReference type="InterPro" id="IPR033010">
    <property type="entry name" value="Cdc20/Fizzy"/>
</dbReference>
<name>A0ABR3GA98_9PEZI</name>
<gene>
    <name evidence="9" type="primary">slp1_2</name>
    <name evidence="9" type="ORF">Q9L58_008238</name>
</gene>
<keyword evidence="2 7" id="KW-0853">WD repeat</keyword>
<dbReference type="InterPro" id="IPR019775">
    <property type="entry name" value="WD40_repeat_CS"/>
</dbReference>
<evidence type="ECO:0000256" key="2">
    <source>
        <dbReference type="ARBA" id="ARBA00022574"/>
    </source>
</evidence>
<keyword evidence="10" id="KW-1185">Reference proteome</keyword>
<evidence type="ECO:0000256" key="5">
    <source>
        <dbReference type="ARBA" id="ARBA00022776"/>
    </source>
</evidence>
<protein>
    <submittedName>
        <fullName evidence="9">WD repeat-containing protein slp1</fullName>
    </submittedName>
</protein>
<evidence type="ECO:0000256" key="3">
    <source>
        <dbReference type="ARBA" id="ARBA00022618"/>
    </source>
</evidence>
<dbReference type="SMART" id="SM00320">
    <property type="entry name" value="WD40"/>
    <property type="match status" value="6"/>
</dbReference>
<keyword evidence="6" id="KW-0131">Cell cycle</keyword>
<reference evidence="9 10" key="1">
    <citation type="submission" date="2024-02" db="EMBL/GenBank/DDBJ databases">
        <title>Discinaceae phylogenomics.</title>
        <authorList>
            <person name="Dirks A.C."/>
            <person name="James T.Y."/>
        </authorList>
    </citation>
    <scope>NUCLEOTIDE SEQUENCE [LARGE SCALE GENOMIC DNA]</scope>
    <source>
        <strain evidence="9 10">ACD0624</strain>
    </source>
</reference>
<accession>A0ABR3GA98</accession>
<dbReference type="Pfam" id="PF24807">
    <property type="entry name" value="WD40_CDC20-Fz"/>
    <property type="match status" value="1"/>
</dbReference>
<evidence type="ECO:0000256" key="6">
    <source>
        <dbReference type="ARBA" id="ARBA00023306"/>
    </source>
</evidence>
<dbReference type="PROSITE" id="PS50082">
    <property type="entry name" value="WD_REPEATS_2"/>
    <property type="match status" value="3"/>
</dbReference>